<feature type="region of interest" description="Disordered" evidence="1">
    <location>
        <begin position="1"/>
        <end position="22"/>
    </location>
</feature>
<proteinExistence type="predicted"/>
<evidence type="ECO:0000313" key="2">
    <source>
        <dbReference type="EMBL" id="RVW69872.1"/>
    </source>
</evidence>
<protein>
    <submittedName>
        <fullName evidence="2">Uncharacterized protein</fullName>
    </submittedName>
</protein>
<gene>
    <name evidence="2" type="ORF">CK203_060697</name>
</gene>
<evidence type="ECO:0000313" key="3">
    <source>
        <dbReference type="Proteomes" id="UP000288805"/>
    </source>
</evidence>
<reference evidence="2 3" key="1">
    <citation type="journal article" date="2018" name="PLoS Genet.">
        <title>Population sequencing reveals clonal diversity and ancestral inbreeding in the grapevine cultivar Chardonnay.</title>
        <authorList>
            <person name="Roach M.J."/>
            <person name="Johnson D.L."/>
            <person name="Bohlmann J."/>
            <person name="van Vuuren H.J."/>
            <person name="Jones S.J."/>
            <person name="Pretorius I.S."/>
            <person name="Schmidt S.A."/>
            <person name="Borneman A.R."/>
        </authorList>
    </citation>
    <scope>NUCLEOTIDE SEQUENCE [LARGE SCALE GENOMIC DNA]</scope>
    <source>
        <strain evidence="3">cv. Chardonnay</strain>
        <tissue evidence="2">Leaf</tissue>
    </source>
</reference>
<sequence length="141" mass="15240">MSTVGPSQSRHTQSRKTTSRRTVEASFLGGIEFSSGSYSRQPKEEPSLAYQTDWTKAPAPLEYQGKRGVVEGYISLTHVSLIGTPSTMHRGATAYVRDLKGMFRSAKCNSHIQMALSTTKAVVGGNTSNTGPARLYQPTIG</sequence>
<comment type="caution">
    <text evidence="2">The sequence shown here is derived from an EMBL/GenBank/DDBJ whole genome shotgun (WGS) entry which is preliminary data.</text>
</comment>
<accession>A0A438GCC5</accession>
<feature type="compositionally biased region" description="Polar residues" evidence="1">
    <location>
        <begin position="1"/>
        <end position="11"/>
    </location>
</feature>
<dbReference type="AlphaFoldDB" id="A0A438GCC5"/>
<dbReference type="Proteomes" id="UP000288805">
    <property type="component" value="Unassembled WGS sequence"/>
</dbReference>
<evidence type="ECO:0000256" key="1">
    <source>
        <dbReference type="SAM" id="MobiDB-lite"/>
    </source>
</evidence>
<organism evidence="2 3">
    <name type="scientific">Vitis vinifera</name>
    <name type="common">Grape</name>
    <dbReference type="NCBI Taxonomy" id="29760"/>
    <lineage>
        <taxon>Eukaryota</taxon>
        <taxon>Viridiplantae</taxon>
        <taxon>Streptophyta</taxon>
        <taxon>Embryophyta</taxon>
        <taxon>Tracheophyta</taxon>
        <taxon>Spermatophyta</taxon>
        <taxon>Magnoliopsida</taxon>
        <taxon>eudicotyledons</taxon>
        <taxon>Gunneridae</taxon>
        <taxon>Pentapetalae</taxon>
        <taxon>rosids</taxon>
        <taxon>Vitales</taxon>
        <taxon>Vitaceae</taxon>
        <taxon>Viteae</taxon>
        <taxon>Vitis</taxon>
    </lineage>
</organism>
<dbReference type="EMBL" id="QGNW01000480">
    <property type="protein sequence ID" value="RVW69872.1"/>
    <property type="molecule type" value="Genomic_DNA"/>
</dbReference>
<name>A0A438GCC5_VITVI</name>